<evidence type="ECO:0000313" key="2">
    <source>
        <dbReference type="Proteomes" id="UP000062973"/>
    </source>
</evidence>
<dbReference type="PATRIC" id="fig|1068978.7.peg.1925"/>
<proteinExistence type="predicted"/>
<dbReference type="EMBL" id="CP009110">
    <property type="protein sequence ID" value="AIJ21910.1"/>
    <property type="molecule type" value="Genomic_DNA"/>
</dbReference>
<reference evidence="1 2" key="1">
    <citation type="submission" date="2014-07" db="EMBL/GenBank/DDBJ databases">
        <title>Whole Genome Sequence of the Amycolatopsis methanolica 239.</title>
        <authorList>
            <person name="Tang B."/>
        </authorList>
    </citation>
    <scope>NUCLEOTIDE SEQUENCE [LARGE SCALE GENOMIC DNA]</scope>
    <source>
        <strain evidence="1 2">239</strain>
    </source>
</reference>
<gene>
    <name evidence="1" type="ORF">AMETH_1818</name>
</gene>
<name>A0A076MT08_AMYME</name>
<accession>A0A076MT08</accession>
<dbReference type="HOGENOM" id="CLU_2802964_0_0_11"/>
<dbReference type="AlphaFoldDB" id="A0A076MT08"/>
<keyword evidence="2" id="KW-1185">Reference proteome</keyword>
<dbReference type="STRING" id="1068978.AMETH_1818"/>
<dbReference type="eggNOG" id="COG2128">
    <property type="taxonomic scope" value="Bacteria"/>
</dbReference>
<dbReference type="Gene3D" id="1.20.1290.10">
    <property type="entry name" value="AhpD-like"/>
    <property type="match status" value="1"/>
</dbReference>
<dbReference type="InterPro" id="IPR029032">
    <property type="entry name" value="AhpD-like"/>
</dbReference>
<dbReference type="Proteomes" id="UP000062973">
    <property type="component" value="Chromosome"/>
</dbReference>
<organism evidence="1 2">
    <name type="scientific">Amycolatopsis methanolica 239</name>
    <dbReference type="NCBI Taxonomy" id="1068978"/>
    <lineage>
        <taxon>Bacteria</taxon>
        <taxon>Bacillati</taxon>
        <taxon>Actinomycetota</taxon>
        <taxon>Actinomycetes</taxon>
        <taxon>Pseudonocardiales</taxon>
        <taxon>Pseudonocardiaceae</taxon>
        <taxon>Amycolatopsis</taxon>
        <taxon>Amycolatopsis methanolica group</taxon>
    </lineage>
</organism>
<dbReference type="KEGG" id="amq:AMETH_1818"/>
<dbReference type="RefSeq" id="WP_223843088.1">
    <property type="nucleotide sequence ID" value="NZ_AQUL01000001.1"/>
</dbReference>
<sequence length="67" mass="7592">MHQPDLADRRQRFGELLRYGTSLPGRLNELAILVVARHWTAQLERSVHAKAALGAELSPEHRRPAAR</sequence>
<evidence type="ECO:0000313" key="1">
    <source>
        <dbReference type="EMBL" id="AIJ21910.1"/>
    </source>
</evidence>
<protein>
    <submittedName>
        <fullName evidence="1">Carboxymuconolactone decarboxylase</fullName>
    </submittedName>
</protein>
<dbReference type="SUPFAM" id="SSF69118">
    <property type="entry name" value="AhpD-like"/>
    <property type="match status" value="1"/>
</dbReference>